<dbReference type="AlphaFoldDB" id="A0A6G1C5A3"/>
<dbReference type="EMBL" id="SPHZ02000010">
    <property type="protein sequence ID" value="KAF0895211.1"/>
    <property type="molecule type" value="Genomic_DNA"/>
</dbReference>
<evidence type="ECO:0000313" key="2">
    <source>
        <dbReference type="EMBL" id="KAF0895211.1"/>
    </source>
</evidence>
<accession>A0A6G1C5A3</accession>
<gene>
    <name evidence="2" type="ORF">E2562_008551</name>
</gene>
<keyword evidence="1" id="KW-0472">Membrane</keyword>
<keyword evidence="3" id="KW-1185">Reference proteome</keyword>
<dbReference type="Proteomes" id="UP000479710">
    <property type="component" value="Unassembled WGS sequence"/>
</dbReference>
<keyword evidence="1" id="KW-1133">Transmembrane helix</keyword>
<name>A0A6G1C5A3_9ORYZ</name>
<feature type="transmembrane region" description="Helical" evidence="1">
    <location>
        <begin position="115"/>
        <end position="136"/>
    </location>
</feature>
<comment type="caution">
    <text evidence="2">The sequence shown here is derived from an EMBL/GenBank/DDBJ whole genome shotgun (WGS) entry which is preliminary data.</text>
</comment>
<proteinExistence type="predicted"/>
<evidence type="ECO:0000313" key="3">
    <source>
        <dbReference type="Proteomes" id="UP000479710"/>
    </source>
</evidence>
<reference evidence="2 3" key="1">
    <citation type="submission" date="2019-11" db="EMBL/GenBank/DDBJ databases">
        <title>Whole genome sequence of Oryza granulata.</title>
        <authorList>
            <person name="Li W."/>
        </authorList>
    </citation>
    <scope>NUCLEOTIDE SEQUENCE [LARGE SCALE GENOMIC DNA]</scope>
    <source>
        <strain evidence="3">cv. Menghai</strain>
        <tissue evidence="2">Leaf</tissue>
    </source>
</reference>
<organism evidence="2 3">
    <name type="scientific">Oryza meyeriana var. granulata</name>
    <dbReference type="NCBI Taxonomy" id="110450"/>
    <lineage>
        <taxon>Eukaryota</taxon>
        <taxon>Viridiplantae</taxon>
        <taxon>Streptophyta</taxon>
        <taxon>Embryophyta</taxon>
        <taxon>Tracheophyta</taxon>
        <taxon>Spermatophyta</taxon>
        <taxon>Magnoliopsida</taxon>
        <taxon>Liliopsida</taxon>
        <taxon>Poales</taxon>
        <taxon>Poaceae</taxon>
        <taxon>BOP clade</taxon>
        <taxon>Oryzoideae</taxon>
        <taxon>Oryzeae</taxon>
        <taxon>Oryzinae</taxon>
        <taxon>Oryza</taxon>
        <taxon>Oryza meyeriana</taxon>
    </lineage>
</organism>
<keyword evidence="1" id="KW-0812">Transmembrane</keyword>
<sequence length="143" mass="15143">MLRWARGWLTPKDNVPCRPHDDVGENYCAPVNSRVHIRGPDIRAHRVAWRDHVFLLGSPGPDHALAAQDRPKPGAIAGGLGHYDLFRLRFGDDLNVGGGGLSVAHVKGRRAEGPAVIAPAPVVALSGTIVVAVAPWSGTLATS</sequence>
<evidence type="ECO:0000256" key="1">
    <source>
        <dbReference type="SAM" id="Phobius"/>
    </source>
</evidence>
<protein>
    <submittedName>
        <fullName evidence="2">Uncharacterized protein</fullName>
    </submittedName>
</protein>